<name>A0AAW9RTB7_9HYPH</name>
<organism evidence="2 3">
    <name type="scientific">Microbaculum marinum</name>
    <dbReference type="NCBI Taxonomy" id="1764581"/>
    <lineage>
        <taxon>Bacteria</taxon>
        <taxon>Pseudomonadati</taxon>
        <taxon>Pseudomonadota</taxon>
        <taxon>Alphaproteobacteria</taxon>
        <taxon>Hyphomicrobiales</taxon>
        <taxon>Tepidamorphaceae</taxon>
        <taxon>Microbaculum</taxon>
    </lineage>
</organism>
<dbReference type="AlphaFoldDB" id="A0AAW9RTB7"/>
<dbReference type="RefSeq" id="WP_340328472.1">
    <property type="nucleotide sequence ID" value="NZ_JAZHOF010000002.1"/>
</dbReference>
<dbReference type="EMBL" id="JAZHOF010000002">
    <property type="protein sequence ID" value="MEJ8570726.1"/>
    <property type="molecule type" value="Genomic_DNA"/>
</dbReference>
<dbReference type="Pfam" id="PF07045">
    <property type="entry name" value="DUF1330"/>
    <property type="match status" value="1"/>
</dbReference>
<sequence>MTTFAVFVQASVTDPEALDRYSALTPAARGAHPLEPLAFYCPPEGLAGHPVDGIAILSYPTMEAAKAGYRAPRYRAALPHRLQGTTGQVHLVAGTDG</sequence>
<accession>A0AAW9RTB7</accession>
<reference evidence="2 3" key="1">
    <citation type="submission" date="2024-02" db="EMBL/GenBank/DDBJ databases">
        <title>Genome analysis and characterization of Microbaculum marinisediminis sp. nov., isolated from marine sediment.</title>
        <authorList>
            <person name="Du Z.-J."/>
            <person name="Ye Y.-Q."/>
            <person name="Zhang Z.-R."/>
            <person name="Yuan S.-M."/>
            <person name="Zhang X.-Y."/>
        </authorList>
    </citation>
    <scope>NUCLEOTIDE SEQUENCE [LARGE SCALE GENOMIC DNA]</scope>
    <source>
        <strain evidence="2 3">SDUM1044001</strain>
    </source>
</reference>
<evidence type="ECO:0000313" key="2">
    <source>
        <dbReference type="EMBL" id="MEJ8570726.1"/>
    </source>
</evidence>
<proteinExistence type="predicted"/>
<protein>
    <submittedName>
        <fullName evidence="2">DUF1330 domain-containing protein</fullName>
    </submittedName>
</protein>
<dbReference type="InterPro" id="IPR010753">
    <property type="entry name" value="DUF1330"/>
</dbReference>
<evidence type="ECO:0000313" key="3">
    <source>
        <dbReference type="Proteomes" id="UP001378188"/>
    </source>
</evidence>
<dbReference type="SUPFAM" id="SSF54909">
    <property type="entry name" value="Dimeric alpha+beta barrel"/>
    <property type="match status" value="1"/>
</dbReference>
<keyword evidence="3" id="KW-1185">Reference proteome</keyword>
<evidence type="ECO:0000259" key="1">
    <source>
        <dbReference type="Pfam" id="PF07045"/>
    </source>
</evidence>
<gene>
    <name evidence="2" type="ORF">V3328_04535</name>
</gene>
<comment type="caution">
    <text evidence="2">The sequence shown here is derived from an EMBL/GenBank/DDBJ whole genome shotgun (WGS) entry which is preliminary data.</text>
</comment>
<feature type="domain" description="DUF1330" evidence="1">
    <location>
        <begin position="7"/>
        <end position="94"/>
    </location>
</feature>
<dbReference type="InterPro" id="IPR011008">
    <property type="entry name" value="Dimeric_a/b-barrel"/>
</dbReference>
<dbReference type="Gene3D" id="3.30.70.100">
    <property type="match status" value="1"/>
</dbReference>
<dbReference type="Proteomes" id="UP001378188">
    <property type="component" value="Unassembled WGS sequence"/>
</dbReference>